<feature type="region of interest" description="Disordered" evidence="2">
    <location>
        <begin position="754"/>
        <end position="776"/>
    </location>
</feature>
<feature type="region of interest" description="Disordered" evidence="2">
    <location>
        <begin position="394"/>
        <end position="415"/>
    </location>
</feature>
<dbReference type="PANTHER" id="PTHR48125">
    <property type="entry name" value="LP07818P1"/>
    <property type="match status" value="1"/>
</dbReference>
<dbReference type="OMA" id="ELHEWEL"/>
<organism evidence="3 4">
    <name type="scientific">Diacronema lutheri</name>
    <name type="common">Unicellular marine alga</name>
    <name type="synonym">Monochrysis lutheri</name>
    <dbReference type="NCBI Taxonomy" id="2081491"/>
    <lineage>
        <taxon>Eukaryota</taxon>
        <taxon>Haptista</taxon>
        <taxon>Haptophyta</taxon>
        <taxon>Pavlovophyceae</taxon>
        <taxon>Pavlovales</taxon>
        <taxon>Pavlovaceae</taxon>
        <taxon>Diacronema</taxon>
    </lineage>
</organism>
<feature type="region of interest" description="Disordered" evidence="2">
    <location>
        <begin position="701"/>
        <end position="737"/>
    </location>
</feature>
<dbReference type="EMBL" id="JAGTXO010000001">
    <property type="protein sequence ID" value="KAG8471295.1"/>
    <property type="molecule type" value="Genomic_DNA"/>
</dbReference>
<evidence type="ECO:0000256" key="2">
    <source>
        <dbReference type="SAM" id="MobiDB-lite"/>
    </source>
</evidence>
<feature type="coiled-coil region" evidence="1">
    <location>
        <begin position="323"/>
        <end position="355"/>
    </location>
</feature>
<feature type="compositionally biased region" description="Low complexity" evidence="2">
    <location>
        <begin position="1"/>
        <end position="10"/>
    </location>
</feature>
<accession>A0A8J5Y425</accession>
<dbReference type="OrthoDB" id="10618035at2759"/>
<evidence type="ECO:0000313" key="3">
    <source>
        <dbReference type="EMBL" id="KAG8471295.1"/>
    </source>
</evidence>
<feature type="compositionally biased region" description="Basic and acidic residues" evidence="2">
    <location>
        <begin position="397"/>
        <end position="415"/>
    </location>
</feature>
<keyword evidence="1" id="KW-0175">Coiled coil</keyword>
<feature type="region of interest" description="Disordered" evidence="2">
    <location>
        <begin position="852"/>
        <end position="878"/>
    </location>
</feature>
<comment type="caution">
    <text evidence="3">The sequence shown here is derived from an EMBL/GenBank/DDBJ whole genome shotgun (WGS) entry which is preliminary data.</text>
</comment>
<dbReference type="AlphaFoldDB" id="A0A8J5Y425"/>
<dbReference type="Proteomes" id="UP000751190">
    <property type="component" value="Unassembled WGS sequence"/>
</dbReference>
<protein>
    <submittedName>
        <fullName evidence="3">Uncharacterized protein</fullName>
    </submittedName>
</protein>
<feature type="region of interest" description="Disordered" evidence="2">
    <location>
        <begin position="257"/>
        <end position="286"/>
    </location>
</feature>
<proteinExistence type="predicted"/>
<evidence type="ECO:0000256" key="1">
    <source>
        <dbReference type="SAM" id="Coils"/>
    </source>
</evidence>
<feature type="compositionally biased region" description="Low complexity" evidence="2">
    <location>
        <begin position="266"/>
        <end position="276"/>
    </location>
</feature>
<feature type="region of interest" description="Disordered" evidence="2">
    <location>
        <begin position="1"/>
        <end position="25"/>
    </location>
</feature>
<keyword evidence="4" id="KW-1185">Reference proteome</keyword>
<dbReference type="PANTHER" id="PTHR48125:SF10">
    <property type="entry name" value="OS12G0136300 PROTEIN"/>
    <property type="match status" value="1"/>
</dbReference>
<evidence type="ECO:0000313" key="4">
    <source>
        <dbReference type="Proteomes" id="UP000751190"/>
    </source>
</evidence>
<gene>
    <name evidence="3" type="ORF">KFE25_009716</name>
</gene>
<reference evidence="3" key="1">
    <citation type="submission" date="2021-05" db="EMBL/GenBank/DDBJ databases">
        <title>The genome of the haptophyte Pavlova lutheri (Diacronema luteri, Pavlovales) - a model for lipid biosynthesis in eukaryotic algae.</title>
        <authorList>
            <person name="Hulatt C.J."/>
            <person name="Posewitz M.C."/>
        </authorList>
    </citation>
    <scope>NUCLEOTIDE SEQUENCE</scope>
    <source>
        <strain evidence="3">NIVA-4/92</strain>
    </source>
</reference>
<sequence>MASPAPRRLATPPPAREGSSGSPSTYSVATLMDTSSPGIKWVMPPFFGLCARRDCPRHVAPPCACAGVKGAHTALNPRCERHVAHMMRDAWCEIDVVCEEVYAIPANKGYTVCAECRAKAHGVRSQPDFTKIAWAHTLAACAERDFPLTDFSPLDALVEATSRVVQTALAEATMADGVTSIVMTIWACATRSFTANVDGERERAWRALLTRLSDLETSDAFPHAAAMRDGVGRAVRRRKQRELHEWELEYARAAGGSPAQHQGLTLPSLSAPSSAAGGAGAGAPGAPSSLAARAALAGGGVGGEDGGTVDALRAQLDAAHADVRAAREYAERFEAEAADARADAAELRAHAARADGERGVERRAAAPACAVAPAEEAAGNAAPTNATNDGTLAAARAEAEAARADSEAARVDAEAARAEAEAARAEAEAARAEAEALSDDAQRRASAAAASADAAAVHAAAHASALAAAEARSAELSARLDEALRAAAVAHAVAKAEVAAVRAMGDEREADADAAAARLARQGGGARARVARGEGGEGDEANVAACSPAPRLVAGGNDATARSQPDDGVVPDVGAPAADGERAAPAADAWPRALRQLARARRALGTAVLEQGEHAARLRRAHGAELRALRAAHATQMANVAEQLAGAKAAAALDASAAARAQRAGQCARLRALLGGAVLAQGQQQTARRRALLRGAHRRGLAVGEHAQPTAVAAPTDGAPTDGAKRPTSGAAAVEGQTEIDGVSFDARVARANEAVDDGDGGRRSAHSDAPPSLAGGWAAGLEAEAEAEKEPAALAGRDVAGAELAAALSVAGPVALTAGGGLQSASAFGAELGGDEGPVVAALVGGAEAGDERWLAGEDEGGGSSALAQAEAYDDGL</sequence>
<name>A0A8J5Y425_DIALT</name>